<evidence type="ECO:0000313" key="4">
    <source>
        <dbReference type="WBParaSite" id="SRAE_2000000300.1"/>
    </source>
</evidence>
<reference evidence="4" key="3">
    <citation type="submission" date="2020-12" db="UniProtKB">
        <authorList>
            <consortium name="WormBaseParasite"/>
        </authorList>
    </citation>
    <scope>IDENTIFICATION</scope>
</reference>
<dbReference type="WormBase" id="SRAE_2000000300">
    <property type="protein sequence ID" value="SRP05034"/>
    <property type="gene ID" value="WBGene00260192"/>
</dbReference>
<proteinExistence type="predicted"/>
<accession>A0A090L6G0</accession>
<dbReference type="CTD" id="36377686"/>
<sequence length="68" mass="7924">MKIHLEDSEGFSERRFKGKDSEDSEGRFKGKDSEGRFKVKDSEGRFKVKDSEDSDGRRFKIKDSEGFQ</sequence>
<evidence type="ECO:0000313" key="2">
    <source>
        <dbReference type="EMBL" id="CEF65322.1"/>
    </source>
</evidence>
<keyword evidence="3" id="KW-1185">Reference proteome</keyword>
<dbReference type="GeneID" id="36377686"/>
<organism evidence="2">
    <name type="scientific">Strongyloides ratti</name>
    <name type="common">Parasitic roundworm</name>
    <dbReference type="NCBI Taxonomy" id="34506"/>
    <lineage>
        <taxon>Eukaryota</taxon>
        <taxon>Metazoa</taxon>
        <taxon>Ecdysozoa</taxon>
        <taxon>Nematoda</taxon>
        <taxon>Chromadorea</taxon>
        <taxon>Rhabditida</taxon>
        <taxon>Tylenchina</taxon>
        <taxon>Panagrolaimomorpha</taxon>
        <taxon>Strongyloidoidea</taxon>
        <taxon>Strongyloididae</taxon>
        <taxon>Strongyloides</taxon>
    </lineage>
</organism>
<feature type="region of interest" description="Disordered" evidence="1">
    <location>
        <begin position="1"/>
        <end position="35"/>
    </location>
</feature>
<dbReference type="EMBL" id="LN609529">
    <property type="protein sequence ID" value="CEF65322.1"/>
    <property type="molecule type" value="Genomic_DNA"/>
</dbReference>
<dbReference type="AlphaFoldDB" id="A0A090L6G0"/>
<reference evidence="3" key="1">
    <citation type="submission" date="2014-09" db="EMBL/GenBank/DDBJ databases">
        <authorList>
            <person name="Martin A.A."/>
        </authorList>
    </citation>
    <scope>NUCLEOTIDE SEQUENCE</scope>
    <source>
        <strain evidence="3">ED321</strain>
    </source>
</reference>
<feature type="region of interest" description="Disordered" evidence="1">
    <location>
        <begin position="48"/>
        <end position="68"/>
    </location>
</feature>
<dbReference type="Proteomes" id="UP000035682">
    <property type="component" value="Unplaced"/>
</dbReference>
<evidence type="ECO:0000313" key="3">
    <source>
        <dbReference type="Proteomes" id="UP000035682"/>
    </source>
</evidence>
<evidence type="ECO:0000313" key="5">
    <source>
        <dbReference type="WormBase" id="SRAE_2000000300"/>
    </source>
</evidence>
<dbReference type="RefSeq" id="XP_024504522.1">
    <property type="nucleotide sequence ID" value="XM_024650779.1"/>
</dbReference>
<gene>
    <name evidence="2 4 5" type="ORF">SRAE_2000000300</name>
</gene>
<reference evidence="2" key="2">
    <citation type="submission" date="2014-09" db="EMBL/GenBank/DDBJ databases">
        <authorList>
            <person name="Aslett A.Martin."/>
        </authorList>
    </citation>
    <scope>NUCLEOTIDE SEQUENCE</scope>
    <source>
        <strain evidence="2">ED321 Heterogonic</strain>
    </source>
</reference>
<evidence type="ECO:0000256" key="1">
    <source>
        <dbReference type="SAM" id="MobiDB-lite"/>
    </source>
</evidence>
<protein>
    <submittedName>
        <fullName evidence="2 4">Uncharacterized protein</fullName>
    </submittedName>
</protein>
<name>A0A090L6G0_STRRB</name>
<dbReference type="WBParaSite" id="SRAE_2000000300.1">
    <property type="protein sequence ID" value="SRAE_2000000300.1"/>
    <property type="gene ID" value="WBGene00260192"/>
</dbReference>